<dbReference type="STRING" id="414004.CENSYa_0668"/>
<name>A0RVD4_CENSY</name>
<dbReference type="HOGENOM" id="CLU_1754608_0_0_2"/>
<dbReference type="EnsemblBacteria" id="ABK77301">
    <property type="protein sequence ID" value="ABK77301"/>
    <property type="gene ID" value="CENSYa_0668"/>
</dbReference>
<evidence type="ECO:0000313" key="2">
    <source>
        <dbReference type="EMBL" id="ABK77301.1"/>
    </source>
</evidence>
<sequence length="148" mass="16210">MYKRPRPAGAAGFGKSGRCRAHHQPVPTHARHIRLRPGCPGMTGIAGGMTSFFGRGNRIRLVYPVLPTYGTLFFLLAALFPVIGSSALLTAVLPPPLWPTFFVGYGLGEMAGQHMLFGFLAICVHYGTWLAMARCIVWPARLMQRWAA</sequence>
<keyword evidence="1" id="KW-1133">Transmembrane helix</keyword>
<evidence type="ECO:0000313" key="3">
    <source>
        <dbReference type="Proteomes" id="UP000000758"/>
    </source>
</evidence>
<keyword evidence="3" id="KW-1185">Reference proteome</keyword>
<reference evidence="2 3" key="1">
    <citation type="journal article" date="2006" name="Proc. Natl. Acad. Sci. U.S.A.">
        <title>Genomic analysis of the uncultivated marine crenarchaeote Cenarchaeum symbiosum.</title>
        <authorList>
            <person name="Hallam S.J."/>
            <person name="Konstantinidis K.T."/>
            <person name="Putnam N."/>
            <person name="Schleper C."/>
            <person name="Watanabe Y."/>
            <person name="Sugahara J."/>
            <person name="Preston C."/>
            <person name="de la Torre J."/>
            <person name="Richardson P.M."/>
            <person name="DeLong E.F."/>
        </authorList>
    </citation>
    <scope>NUCLEOTIDE SEQUENCE [LARGE SCALE GENOMIC DNA]</scope>
    <source>
        <strain evidence="3">A</strain>
    </source>
</reference>
<feature type="transmembrane region" description="Helical" evidence="1">
    <location>
        <begin position="61"/>
        <end position="94"/>
    </location>
</feature>
<evidence type="ECO:0000256" key="1">
    <source>
        <dbReference type="SAM" id="Phobius"/>
    </source>
</evidence>
<dbReference type="AlphaFoldDB" id="A0RVD4"/>
<keyword evidence="1" id="KW-0472">Membrane</keyword>
<dbReference type="EMBL" id="DP000238">
    <property type="protein sequence ID" value="ABK77301.1"/>
    <property type="molecule type" value="Genomic_DNA"/>
</dbReference>
<dbReference type="KEGG" id="csy:CENSYa_0668"/>
<dbReference type="Proteomes" id="UP000000758">
    <property type="component" value="Chromosome"/>
</dbReference>
<feature type="transmembrane region" description="Helical" evidence="1">
    <location>
        <begin position="114"/>
        <end position="137"/>
    </location>
</feature>
<accession>A0RVD4</accession>
<protein>
    <submittedName>
        <fullName evidence="2">Uncharacterized protein</fullName>
    </submittedName>
</protein>
<keyword evidence="1" id="KW-0812">Transmembrane</keyword>
<organism evidence="2 3">
    <name type="scientific">Cenarchaeum symbiosum (strain A)</name>
    <dbReference type="NCBI Taxonomy" id="414004"/>
    <lineage>
        <taxon>Archaea</taxon>
        <taxon>Nitrososphaerota</taxon>
        <taxon>Candidatus Cenarchaeales</taxon>
        <taxon>Candidatus Cenarchaeaceae</taxon>
        <taxon>Candidatus Cenarchaeum</taxon>
    </lineage>
</organism>
<gene>
    <name evidence="2" type="ordered locus">CENSYa_0668</name>
</gene>
<proteinExistence type="predicted"/>